<dbReference type="InterPro" id="IPR020846">
    <property type="entry name" value="MFS_dom"/>
</dbReference>
<feature type="transmembrane region" description="Helical" evidence="5">
    <location>
        <begin position="261"/>
        <end position="281"/>
    </location>
</feature>
<evidence type="ECO:0000313" key="7">
    <source>
        <dbReference type="EMBL" id="OGG71254.1"/>
    </source>
</evidence>
<feature type="transmembrane region" description="Helical" evidence="5">
    <location>
        <begin position="99"/>
        <end position="120"/>
    </location>
</feature>
<sequence>MKLKIFYWALYDFANSIVLITFVFYFSQWLVVEHGRPSWWYNGALVVSSVLFVLTAPVFSRIIDITGKKIAGLRIWTLLSAIAMGIVSLIAVYSDSLDVLATVLYTLGMYAYLMCFLYFTPMLNDLSTSRNRGRISGVGQGANSLGQVAGLLVTLPFVNGTITLFGEPGRAQALMPSVILFAFLALPILFLYREDEVVKPWIQRPHGSRSLIVLFKTILADKSLAFLFLAYFLFSDALLTFANNFPLYLQAVHGASDTLKALLTVAILGLAAVGAVIFGYISDRFGHKKTLTAVLVLFSGIFIAMAFIPTFKILVPIFLFAGILFGPVWGISRAMVGQLAPPGLLASSFSYYVVAERFSTFIGPAIWSTVLLQVGENAQGYKWALVSLSVILCFSLLALRKVAEPPSSVPRT</sequence>
<feature type="transmembrane region" description="Helical" evidence="5">
    <location>
        <begin position="141"/>
        <end position="165"/>
    </location>
</feature>
<proteinExistence type="predicted"/>
<keyword evidence="4 5" id="KW-0472">Membrane</keyword>
<dbReference type="PANTHER" id="PTHR23519">
    <property type="entry name" value="AUTOPHAGY-RELATED PROTEIN 22"/>
    <property type="match status" value="1"/>
</dbReference>
<dbReference type="InterPro" id="IPR036259">
    <property type="entry name" value="MFS_trans_sf"/>
</dbReference>
<feature type="transmembrane region" description="Helical" evidence="5">
    <location>
        <begin position="317"/>
        <end position="336"/>
    </location>
</feature>
<comment type="caution">
    <text evidence="7">The sequence shown here is derived from an EMBL/GenBank/DDBJ whole genome shotgun (WGS) entry which is preliminary data.</text>
</comment>
<dbReference type="AlphaFoldDB" id="A0A1F6EC54"/>
<feature type="transmembrane region" description="Helical" evidence="5">
    <location>
        <begin position="7"/>
        <end position="27"/>
    </location>
</feature>
<protein>
    <recommendedName>
        <fullName evidence="6">Major facilitator superfamily (MFS) profile domain-containing protein</fullName>
    </recommendedName>
</protein>
<keyword evidence="2 5" id="KW-0812">Transmembrane</keyword>
<dbReference type="SUPFAM" id="SSF103473">
    <property type="entry name" value="MFS general substrate transporter"/>
    <property type="match status" value="1"/>
</dbReference>
<feature type="domain" description="Major facilitator superfamily (MFS) profile" evidence="6">
    <location>
        <begin position="223"/>
        <end position="412"/>
    </location>
</feature>
<name>A0A1F6EC54_9BACT</name>
<dbReference type="Pfam" id="PF07690">
    <property type="entry name" value="MFS_1"/>
    <property type="match status" value="1"/>
</dbReference>
<accession>A0A1F6EC54</accession>
<reference evidence="7 8" key="1">
    <citation type="journal article" date="2016" name="Nat. Commun.">
        <title>Thousands of microbial genomes shed light on interconnected biogeochemical processes in an aquifer system.</title>
        <authorList>
            <person name="Anantharaman K."/>
            <person name="Brown C.T."/>
            <person name="Hug L.A."/>
            <person name="Sharon I."/>
            <person name="Castelle C.J."/>
            <person name="Probst A.J."/>
            <person name="Thomas B.C."/>
            <person name="Singh A."/>
            <person name="Wilkins M.J."/>
            <person name="Karaoz U."/>
            <person name="Brodie E.L."/>
            <person name="Williams K.H."/>
            <person name="Hubbard S.S."/>
            <person name="Banfield J.F."/>
        </authorList>
    </citation>
    <scope>NUCLEOTIDE SEQUENCE [LARGE SCALE GENOMIC DNA]</scope>
</reference>
<dbReference type="PANTHER" id="PTHR23519:SF1">
    <property type="entry name" value="AUTOPHAGY-RELATED PROTEIN 22"/>
    <property type="match status" value="1"/>
</dbReference>
<dbReference type="GO" id="GO:0012505">
    <property type="term" value="C:endomembrane system"/>
    <property type="evidence" value="ECO:0007669"/>
    <property type="project" value="UniProtKB-SubCell"/>
</dbReference>
<feature type="transmembrane region" description="Helical" evidence="5">
    <location>
        <begin position="39"/>
        <end position="59"/>
    </location>
</feature>
<evidence type="ECO:0000256" key="4">
    <source>
        <dbReference type="ARBA" id="ARBA00023136"/>
    </source>
</evidence>
<feature type="transmembrane region" description="Helical" evidence="5">
    <location>
        <begin position="71"/>
        <end position="93"/>
    </location>
</feature>
<evidence type="ECO:0000313" key="8">
    <source>
        <dbReference type="Proteomes" id="UP000176689"/>
    </source>
</evidence>
<organism evidence="7 8">
    <name type="scientific">Candidatus Kaiserbacteria bacterium RIFCSPHIGHO2_12_FULL_53_13</name>
    <dbReference type="NCBI Taxonomy" id="1798502"/>
    <lineage>
        <taxon>Bacteria</taxon>
        <taxon>Candidatus Kaiseribacteriota</taxon>
    </lineage>
</organism>
<keyword evidence="3 5" id="KW-1133">Transmembrane helix</keyword>
<feature type="transmembrane region" description="Helical" evidence="5">
    <location>
        <begin position="293"/>
        <end position="311"/>
    </location>
</feature>
<evidence type="ECO:0000256" key="1">
    <source>
        <dbReference type="ARBA" id="ARBA00004127"/>
    </source>
</evidence>
<gene>
    <name evidence="7" type="ORF">A3F27_00105</name>
</gene>
<evidence type="ECO:0000256" key="5">
    <source>
        <dbReference type="SAM" id="Phobius"/>
    </source>
</evidence>
<dbReference type="Gene3D" id="1.20.1250.20">
    <property type="entry name" value="MFS general substrate transporter like domains"/>
    <property type="match status" value="2"/>
</dbReference>
<evidence type="ECO:0000256" key="2">
    <source>
        <dbReference type="ARBA" id="ARBA00022692"/>
    </source>
</evidence>
<dbReference type="GO" id="GO:0022857">
    <property type="term" value="F:transmembrane transporter activity"/>
    <property type="evidence" value="ECO:0007669"/>
    <property type="project" value="InterPro"/>
</dbReference>
<dbReference type="Proteomes" id="UP000176689">
    <property type="component" value="Unassembled WGS sequence"/>
</dbReference>
<dbReference type="EMBL" id="MFLP01000006">
    <property type="protein sequence ID" value="OGG71254.1"/>
    <property type="molecule type" value="Genomic_DNA"/>
</dbReference>
<comment type="subcellular location">
    <subcellularLocation>
        <location evidence="1">Endomembrane system</location>
        <topology evidence="1">Multi-pass membrane protein</topology>
    </subcellularLocation>
</comment>
<dbReference type="PROSITE" id="PS50850">
    <property type="entry name" value="MFS"/>
    <property type="match status" value="1"/>
</dbReference>
<evidence type="ECO:0000259" key="6">
    <source>
        <dbReference type="PROSITE" id="PS50850"/>
    </source>
</evidence>
<dbReference type="InterPro" id="IPR011701">
    <property type="entry name" value="MFS"/>
</dbReference>
<dbReference type="InterPro" id="IPR050495">
    <property type="entry name" value="ATG22/LtaA_families"/>
</dbReference>
<evidence type="ECO:0000256" key="3">
    <source>
        <dbReference type="ARBA" id="ARBA00022989"/>
    </source>
</evidence>
<feature type="transmembrane region" description="Helical" evidence="5">
    <location>
        <begin position="171"/>
        <end position="192"/>
    </location>
</feature>